<gene>
    <name evidence="4" type="ORF">M441DRAFT_145165</name>
</gene>
<dbReference type="OrthoDB" id="771136at2759"/>
<dbReference type="Pfam" id="PF00026">
    <property type="entry name" value="Asp"/>
    <property type="match status" value="1"/>
</dbReference>
<proteinExistence type="inferred from homology"/>
<dbReference type="InterPro" id="IPR033121">
    <property type="entry name" value="PEPTIDASE_A1"/>
</dbReference>
<feature type="compositionally biased region" description="Low complexity" evidence="2">
    <location>
        <begin position="306"/>
        <end position="321"/>
    </location>
</feature>
<dbReference type="PRINTS" id="PR00792">
    <property type="entry name" value="PEPSIN"/>
</dbReference>
<dbReference type="PANTHER" id="PTHR47966:SF1">
    <property type="entry name" value="ASPARTYL PROTEINASE"/>
    <property type="match status" value="1"/>
</dbReference>
<dbReference type="STRING" id="1042311.A0A2T3Z1B7"/>
<dbReference type="GO" id="GO:0006508">
    <property type="term" value="P:proteolysis"/>
    <property type="evidence" value="ECO:0007669"/>
    <property type="project" value="InterPro"/>
</dbReference>
<dbReference type="GO" id="GO:0004190">
    <property type="term" value="F:aspartic-type endopeptidase activity"/>
    <property type="evidence" value="ECO:0007669"/>
    <property type="project" value="InterPro"/>
</dbReference>
<comment type="similarity">
    <text evidence="1">Belongs to the peptidase A1 family.</text>
</comment>
<feature type="region of interest" description="Disordered" evidence="2">
    <location>
        <begin position="306"/>
        <end position="337"/>
    </location>
</feature>
<dbReference type="Proteomes" id="UP000240493">
    <property type="component" value="Unassembled WGS sequence"/>
</dbReference>
<dbReference type="InterPro" id="IPR001461">
    <property type="entry name" value="Aspartic_peptidase_A1"/>
</dbReference>
<evidence type="ECO:0000256" key="1">
    <source>
        <dbReference type="ARBA" id="ARBA00007447"/>
    </source>
</evidence>
<name>A0A2T3Z1B7_TRIA4</name>
<evidence type="ECO:0000313" key="4">
    <source>
        <dbReference type="EMBL" id="PTB38609.1"/>
    </source>
</evidence>
<dbReference type="AlphaFoldDB" id="A0A2T3Z1B7"/>
<dbReference type="PANTHER" id="PTHR47966">
    <property type="entry name" value="BETA-SITE APP-CLEAVING ENZYME, ISOFORM A-RELATED"/>
    <property type="match status" value="1"/>
</dbReference>
<dbReference type="SUPFAM" id="SSF50630">
    <property type="entry name" value="Acid proteases"/>
    <property type="match status" value="1"/>
</dbReference>
<feature type="domain" description="Peptidase A1" evidence="3">
    <location>
        <begin position="1"/>
        <end position="305"/>
    </location>
</feature>
<evidence type="ECO:0000313" key="5">
    <source>
        <dbReference type="Proteomes" id="UP000240493"/>
    </source>
</evidence>
<accession>A0A2T3Z1B7</accession>
<dbReference type="PROSITE" id="PS51767">
    <property type="entry name" value="PEPTIDASE_A1"/>
    <property type="match status" value="1"/>
</dbReference>
<dbReference type="InterPro" id="IPR021109">
    <property type="entry name" value="Peptidase_aspartic_dom_sf"/>
</dbReference>
<keyword evidence="5" id="KW-1185">Reference proteome</keyword>
<evidence type="ECO:0000256" key="2">
    <source>
        <dbReference type="SAM" id="MobiDB-lite"/>
    </source>
</evidence>
<dbReference type="EMBL" id="KZ679265">
    <property type="protein sequence ID" value="PTB38609.1"/>
    <property type="molecule type" value="Genomic_DNA"/>
</dbReference>
<reference evidence="4 5" key="1">
    <citation type="submission" date="2016-07" db="EMBL/GenBank/DDBJ databases">
        <title>Multiple horizontal gene transfer events from other fungi enriched the ability of initially mycotrophic Trichoderma (Ascomycota) to feed on dead plant biomass.</title>
        <authorList>
            <consortium name="DOE Joint Genome Institute"/>
            <person name="Aerts A."/>
            <person name="Atanasova L."/>
            <person name="Chenthamara K."/>
            <person name="Zhang J."/>
            <person name="Grujic M."/>
            <person name="Henrissat B."/>
            <person name="Kuo A."/>
            <person name="Salamov A."/>
            <person name="Lipzen A."/>
            <person name="Labutti K."/>
            <person name="Barry K."/>
            <person name="Miao Y."/>
            <person name="Rahimi M.J."/>
            <person name="Shen Q."/>
            <person name="Grigoriev I.V."/>
            <person name="Kubicek C.P."/>
            <person name="Druzhinina I.S."/>
        </authorList>
    </citation>
    <scope>NUCLEOTIDE SEQUENCE [LARGE SCALE GENOMIC DNA]</scope>
    <source>
        <strain evidence="4 5">CBS 433.97</strain>
    </source>
</reference>
<organism evidence="4 5">
    <name type="scientific">Trichoderma asperellum (strain ATCC 204424 / CBS 433.97 / NBRC 101777)</name>
    <dbReference type="NCBI Taxonomy" id="1042311"/>
    <lineage>
        <taxon>Eukaryota</taxon>
        <taxon>Fungi</taxon>
        <taxon>Dikarya</taxon>
        <taxon>Ascomycota</taxon>
        <taxon>Pezizomycotina</taxon>
        <taxon>Sordariomycetes</taxon>
        <taxon>Hypocreomycetidae</taxon>
        <taxon>Hypocreales</taxon>
        <taxon>Hypocreaceae</taxon>
        <taxon>Trichoderma</taxon>
    </lineage>
</organism>
<sequence length="337" mass="35172">MQVGTPPQNLEILPDTGSGDFTIESDLLAAALRGTGPIYSPGSSSTSRQLPGYTYSECYGSGYCDTGIVYTDVVTLGGLLVSGVPIQVVNNASAKGGDQTGNVGLSFGTPQAANPRGPSGFLWSIRSALDSGVFTVAFDDSTNTGEFEFGYVDPSKFTGALAYAPLDVSPSSGGEWITEFSGFIVNNTFLIYSWPVILDTGTGGSGVPRLLADYYFSQVPGSTWNSAWNQYQYPCSESLPDLTIGIGPITKFTLPGNGLAAYPLDGTNCLSKLGVSNSAPYFFSQNLMEELFVVFDFDNAQIGFGQKPKSGSSPGTGITPGASAPANAGSVRQSPVF</sequence>
<dbReference type="Gene3D" id="2.40.70.10">
    <property type="entry name" value="Acid Proteases"/>
    <property type="match status" value="2"/>
</dbReference>
<protein>
    <recommendedName>
        <fullName evidence="3">Peptidase A1 domain-containing protein</fullName>
    </recommendedName>
</protein>
<evidence type="ECO:0000259" key="3">
    <source>
        <dbReference type="PROSITE" id="PS51767"/>
    </source>
</evidence>